<evidence type="ECO:0000256" key="1">
    <source>
        <dbReference type="ARBA" id="ARBA00023180"/>
    </source>
</evidence>
<keyword evidence="4" id="KW-1185">Reference proteome</keyword>
<dbReference type="Proteomes" id="UP001381693">
    <property type="component" value="Unassembled WGS sequence"/>
</dbReference>
<dbReference type="AlphaFoldDB" id="A0AAN8ZXJ1"/>
<dbReference type="InterPro" id="IPR029058">
    <property type="entry name" value="AB_hydrolase_fold"/>
</dbReference>
<dbReference type="SUPFAM" id="SSF53474">
    <property type="entry name" value="alpha/beta-Hydrolases"/>
    <property type="match status" value="1"/>
</dbReference>
<dbReference type="PANTHER" id="PTHR11559">
    <property type="entry name" value="CARBOXYLESTERASE"/>
    <property type="match status" value="1"/>
</dbReference>
<proteinExistence type="predicted"/>
<gene>
    <name evidence="3" type="primary">Ces3_4</name>
    <name evidence="3" type="ORF">SK128_019437</name>
</gene>
<protein>
    <submittedName>
        <fullName evidence="3">Postsynaptic membrane assembly</fullName>
    </submittedName>
</protein>
<reference evidence="3 4" key="1">
    <citation type="submission" date="2023-11" db="EMBL/GenBank/DDBJ databases">
        <title>Halocaridina rubra genome assembly.</title>
        <authorList>
            <person name="Smith C."/>
        </authorList>
    </citation>
    <scope>NUCLEOTIDE SEQUENCE [LARGE SCALE GENOMIC DNA]</scope>
    <source>
        <strain evidence="3">EP-1</strain>
        <tissue evidence="3">Whole</tissue>
    </source>
</reference>
<dbReference type="EMBL" id="JAXCGZ010023148">
    <property type="protein sequence ID" value="KAK7016408.1"/>
    <property type="molecule type" value="Genomic_DNA"/>
</dbReference>
<keyword evidence="1" id="KW-0325">Glycoprotein</keyword>
<comment type="caution">
    <text evidence="3">The sequence shown here is derived from an EMBL/GenBank/DDBJ whole genome shotgun (WGS) entry which is preliminary data.</text>
</comment>
<dbReference type="Pfam" id="PF00135">
    <property type="entry name" value="COesterase"/>
    <property type="match status" value="1"/>
</dbReference>
<dbReference type="InterPro" id="IPR050309">
    <property type="entry name" value="Type-B_Carboxylest/Lipase"/>
</dbReference>
<evidence type="ECO:0000313" key="3">
    <source>
        <dbReference type="EMBL" id="KAK7016408.1"/>
    </source>
</evidence>
<feature type="domain" description="Carboxylesterase type B" evidence="2">
    <location>
        <begin position="1"/>
        <end position="179"/>
    </location>
</feature>
<name>A0AAN8ZXJ1_HALRR</name>
<evidence type="ECO:0000259" key="2">
    <source>
        <dbReference type="Pfam" id="PF00135"/>
    </source>
</evidence>
<sequence length="184" mass="20257">MALKWVKKNIRDLGGDPERITLMGQSSGAVAAHFQVLAPKAKGLFDKAILQSGSALSPWALRNDHWKVAHTIGQIYNCSGITMDPPALDSTSLLYCLQGLDVKDLVVLPSYFTASFYMPSLFNSIMHANLCHVFQNAPLVMVPRVDGIYIPDHPAELLRSGRFNKVDLISGFNKDEGALEAMRK</sequence>
<dbReference type="Gene3D" id="3.40.50.1820">
    <property type="entry name" value="alpha/beta hydrolase"/>
    <property type="match status" value="1"/>
</dbReference>
<evidence type="ECO:0000313" key="4">
    <source>
        <dbReference type="Proteomes" id="UP001381693"/>
    </source>
</evidence>
<dbReference type="InterPro" id="IPR002018">
    <property type="entry name" value="CarbesteraseB"/>
</dbReference>
<organism evidence="3 4">
    <name type="scientific">Halocaridina rubra</name>
    <name type="common">Hawaiian red shrimp</name>
    <dbReference type="NCBI Taxonomy" id="373956"/>
    <lineage>
        <taxon>Eukaryota</taxon>
        <taxon>Metazoa</taxon>
        <taxon>Ecdysozoa</taxon>
        <taxon>Arthropoda</taxon>
        <taxon>Crustacea</taxon>
        <taxon>Multicrustacea</taxon>
        <taxon>Malacostraca</taxon>
        <taxon>Eumalacostraca</taxon>
        <taxon>Eucarida</taxon>
        <taxon>Decapoda</taxon>
        <taxon>Pleocyemata</taxon>
        <taxon>Caridea</taxon>
        <taxon>Atyoidea</taxon>
        <taxon>Atyidae</taxon>
        <taxon>Halocaridina</taxon>
    </lineage>
</organism>
<accession>A0AAN8ZXJ1</accession>